<comment type="caution">
    <text evidence="1">The sequence shown here is derived from an EMBL/GenBank/DDBJ whole genome shotgun (WGS) entry which is preliminary data.</text>
</comment>
<dbReference type="Gene3D" id="3.40.50.1820">
    <property type="entry name" value="alpha/beta hydrolase"/>
    <property type="match status" value="2"/>
</dbReference>
<dbReference type="RefSeq" id="WP_136929423.1">
    <property type="nucleotide sequence ID" value="NZ_SSMQ01000012.1"/>
</dbReference>
<reference evidence="1 2" key="1">
    <citation type="submission" date="2019-04" db="EMBL/GenBank/DDBJ databases">
        <authorList>
            <person name="Li Y."/>
            <person name="Wang J."/>
        </authorList>
    </citation>
    <scope>NUCLEOTIDE SEQUENCE [LARGE SCALE GENOMIC DNA]</scope>
    <source>
        <strain evidence="1 2">DSM 14668</strain>
    </source>
</reference>
<dbReference type="AlphaFoldDB" id="A0A4U1JDF0"/>
<sequence>MSRVRPLVDLRTMIELGRWLGPWTDGQAAPHDVTREELSLEGRRAGERGFSAFVYRSRRQTPVGSLLLVPGLHYLGPLDPRMDRFARILANAGLTVLAPRLPDFTSLVLGEGVFDDLSRAFSALLALPGRPPGRPGVFSISFGSLPSLWLAARSRLASEVGTLIVFGGYADFGDTLRFCIHGRPGAAHDPLNRPVVFMNLLPWLHDKPDDPAPLVAALRKYVEATWGRPEMKVDGKWQAIARAVADELAPAYHPLFYAATGVSGDTKALVDAALGRSGDAFTWLDPSPLLGDIRCPVHFIHGADDDVIPYEQAFALAKRLPAGVCQGIHVTGLYGHTHKADAGTTLRGVPALVREGATLLKMLSAVARCGRG</sequence>
<accession>A0A4U1JDF0</accession>
<evidence type="ECO:0000313" key="2">
    <source>
        <dbReference type="Proteomes" id="UP000309215"/>
    </source>
</evidence>
<dbReference type="InterPro" id="IPR029058">
    <property type="entry name" value="AB_hydrolase_fold"/>
</dbReference>
<protein>
    <submittedName>
        <fullName evidence="1">Alpha/beta hydrolase</fullName>
    </submittedName>
</protein>
<gene>
    <name evidence="1" type="ORF">E8A74_13610</name>
</gene>
<keyword evidence="2" id="KW-1185">Reference proteome</keyword>
<dbReference type="GO" id="GO:0016787">
    <property type="term" value="F:hydrolase activity"/>
    <property type="evidence" value="ECO:0007669"/>
    <property type="project" value="UniProtKB-KW"/>
</dbReference>
<dbReference type="SUPFAM" id="SSF53474">
    <property type="entry name" value="alpha/beta-Hydrolases"/>
    <property type="match status" value="1"/>
</dbReference>
<dbReference type="OrthoDB" id="111567at2"/>
<keyword evidence="1" id="KW-0378">Hydrolase</keyword>
<organism evidence="1 2">
    <name type="scientific">Polyangium fumosum</name>
    <dbReference type="NCBI Taxonomy" id="889272"/>
    <lineage>
        <taxon>Bacteria</taxon>
        <taxon>Pseudomonadati</taxon>
        <taxon>Myxococcota</taxon>
        <taxon>Polyangia</taxon>
        <taxon>Polyangiales</taxon>
        <taxon>Polyangiaceae</taxon>
        <taxon>Polyangium</taxon>
    </lineage>
</organism>
<name>A0A4U1JDF0_9BACT</name>
<dbReference type="EMBL" id="SSMQ01000012">
    <property type="protein sequence ID" value="TKD08825.1"/>
    <property type="molecule type" value="Genomic_DNA"/>
</dbReference>
<proteinExistence type="predicted"/>
<evidence type="ECO:0000313" key="1">
    <source>
        <dbReference type="EMBL" id="TKD08825.1"/>
    </source>
</evidence>
<dbReference type="Proteomes" id="UP000309215">
    <property type="component" value="Unassembled WGS sequence"/>
</dbReference>